<dbReference type="InterPro" id="IPR009080">
    <property type="entry name" value="tRNAsynth_Ia_anticodon-bd"/>
</dbReference>
<feature type="domain" description="DALR anticodon binding" evidence="4">
    <location>
        <begin position="138"/>
        <end position="273"/>
    </location>
</feature>
<organism evidence="5 6">
    <name type="scientific">Limnospira platensis NIES-46</name>
    <dbReference type="NCBI Taxonomy" id="1236695"/>
    <lineage>
        <taxon>Bacteria</taxon>
        <taxon>Bacillati</taxon>
        <taxon>Cyanobacteriota</taxon>
        <taxon>Cyanophyceae</taxon>
        <taxon>Oscillatoriophycideae</taxon>
        <taxon>Oscillatoriales</taxon>
        <taxon>Sirenicapillariaceae</taxon>
        <taxon>Limnospira</taxon>
    </lineage>
</organism>
<dbReference type="Proteomes" id="UP000326169">
    <property type="component" value="Unassembled WGS sequence"/>
</dbReference>
<keyword evidence="2" id="KW-0547">Nucleotide-binding</keyword>
<keyword evidence="3" id="KW-0067">ATP-binding</keyword>
<name>A0A5M3T375_LIMPL</name>
<evidence type="ECO:0000313" key="5">
    <source>
        <dbReference type="EMBL" id="GCE92438.1"/>
    </source>
</evidence>
<evidence type="ECO:0000256" key="2">
    <source>
        <dbReference type="ARBA" id="ARBA00022741"/>
    </source>
</evidence>
<dbReference type="Gene3D" id="1.10.730.10">
    <property type="entry name" value="Isoleucyl-tRNA Synthetase, Domain 1"/>
    <property type="match status" value="1"/>
</dbReference>
<gene>
    <name evidence="5" type="ORF">NIES46_04780</name>
</gene>
<evidence type="ECO:0000259" key="4">
    <source>
        <dbReference type="SMART" id="SM00836"/>
    </source>
</evidence>
<sequence length="281" mass="31364">MVAIIANFMENLVIKQSLINSLGYGLRGLDADYIGSVDIPLARVPNGSPIRYISAIAIKLAAINSQSPVEIANLIVANQADKMVDDGIITTVLPSGMIQFDITDLGVVNWLENIRLHGLPITAHSPDNQSLDSDLFPVQYIHARCCSLLRMAHGDRLISLVETEPIVTPSIWQLATPRDIPWLDDSGNLRLVHDAEKMLIGELIDGVDFWYYPPRKMDDKKVAMKISDKCDRFLRQCRIWGEVKLHHPQLSQARLGLIIVTQSILRFALQEKLGIIAPMEL</sequence>
<protein>
    <recommendedName>
        <fullName evidence="4">DALR anticodon binding domain-containing protein</fullName>
    </recommendedName>
</protein>
<reference evidence="5 6" key="1">
    <citation type="journal article" date="2019" name="J Genomics">
        <title>The Draft Genome of a Hydrogen-producing Cyanobacterium, Arthrospira platensis NIES-46.</title>
        <authorList>
            <person name="Suzuki S."/>
            <person name="Yamaguchi H."/>
            <person name="Kawachi M."/>
        </authorList>
    </citation>
    <scope>NUCLEOTIDE SEQUENCE [LARGE SCALE GENOMIC DNA]</scope>
    <source>
        <strain evidence="5 6">NIES-46</strain>
    </source>
</reference>
<evidence type="ECO:0000256" key="3">
    <source>
        <dbReference type="ARBA" id="ARBA00022840"/>
    </source>
</evidence>
<dbReference type="InterPro" id="IPR008909">
    <property type="entry name" value="DALR_anticod-bd"/>
</dbReference>
<accession>A0A5M3T375</accession>
<evidence type="ECO:0000256" key="1">
    <source>
        <dbReference type="ARBA" id="ARBA00022598"/>
    </source>
</evidence>
<dbReference type="SUPFAM" id="SSF47323">
    <property type="entry name" value="Anticodon-binding domain of a subclass of class I aminoacyl-tRNA synthetases"/>
    <property type="match status" value="1"/>
</dbReference>
<dbReference type="SMART" id="SM00836">
    <property type="entry name" value="DALR_1"/>
    <property type="match status" value="1"/>
</dbReference>
<evidence type="ECO:0000313" key="6">
    <source>
        <dbReference type="Proteomes" id="UP000326169"/>
    </source>
</evidence>
<dbReference type="EMBL" id="BIMW01000016">
    <property type="protein sequence ID" value="GCE92438.1"/>
    <property type="molecule type" value="Genomic_DNA"/>
</dbReference>
<keyword evidence="6" id="KW-1185">Reference proteome</keyword>
<keyword evidence="1" id="KW-0436">Ligase</keyword>
<comment type="caution">
    <text evidence="5">The sequence shown here is derived from an EMBL/GenBank/DDBJ whole genome shotgun (WGS) entry which is preliminary data.</text>
</comment>
<proteinExistence type="predicted"/>